<dbReference type="EMBL" id="JAAEDK010000008">
    <property type="protein sequence ID" value="MBR0658583.1"/>
    <property type="molecule type" value="Genomic_DNA"/>
</dbReference>
<dbReference type="RefSeq" id="WP_168040398.1">
    <property type="nucleotide sequence ID" value="NZ_JAAEDK010000008.1"/>
</dbReference>
<feature type="coiled-coil region" evidence="1">
    <location>
        <begin position="60"/>
        <end position="87"/>
    </location>
</feature>
<dbReference type="Gene3D" id="3.40.50.150">
    <property type="entry name" value="Vaccinia Virus protein VP39"/>
    <property type="match status" value="1"/>
</dbReference>
<dbReference type="NCBIfam" id="TIGR01444">
    <property type="entry name" value="fkbM_fam"/>
    <property type="match status" value="1"/>
</dbReference>
<dbReference type="PANTHER" id="PTHR34203">
    <property type="entry name" value="METHYLTRANSFERASE, FKBM FAMILY PROTEIN"/>
    <property type="match status" value="1"/>
</dbReference>
<keyword evidence="3" id="KW-0808">Transferase</keyword>
<sequence>MQDEAGSLIDRITARRAILGRIELVGRDLGALYERLDGIAGSLVALEAREDPVPVFEDKLAKFGGRIGQVEERLNAAEERLAALGGLADRLDRIEAAIAARGPAPAGAHDRMPYVTTADLRALGRVEAEAAMRARCMVVPVDPTTALCRILGRYKMYVDRRDIGFAPHLMFEGFWEYWLTEFIWRNVRPGEVALDVGANHGYYSVLMADLAGPEGRVHAFEPNPRLLDLMERTFALNGFWHTVRRHGVAVAEASGPPMTFAATEREPKNGRLLMPGEEAEPEAVLTPVPVVALDDAVEGPVGFVKIDVEGAEELAWRGMQRLIDRSPEIRIVMEFNPGRCRSPAETLAAIAARFSLREVGFDAQAHPVTAGEVLGRAEDTLLYLSRLDPA</sequence>
<dbReference type="GO" id="GO:0032259">
    <property type="term" value="P:methylation"/>
    <property type="evidence" value="ECO:0007669"/>
    <property type="project" value="UniProtKB-KW"/>
</dbReference>
<dbReference type="InterPro" id="IPR006342">
    <property type="entry name" value="FkbM_mtfrase"/>
</dbReference>
<name>A0A9X9WE23_9PROT</name>
<evidence type="ECO:0000313" key="3">
    <source>
        <dbReference type="EMBL" id="MBR0658583.1"/>
    </source>
</evidence>
<gene>
    <name evidence="4" type="ORF">GWK15_06645</name>
    <name evidence="3" type="ORF">GXW75_04935</name>
</gene>
<reference evidence="3" key="3">
    <citation type="journal article" date="2021" name="Syst. Appl. Microbiol.">
        <title>Roseomonas hellenica sp. nov., isolated from roots of wild-growing Alkanna tinctoria.</title>
        <authorList>
            <person name="Rat A."/>
            <person name="Naranjo H.D."/>
            <person name="Lebbe L."/>
            <person name="Cnockaert M."/>
            <person name="Krigas N."/>
            <person name="Grigoriadou K."/>
            <person name="Maloupa E."/>
            <person name="Willems A."/>
        </authorList>
    </citation>
    <scope>NUCLEOTIDE SEQUENCE</scope>
    <source>
        <strain evidence="3">LMG 31161</strain>
    </source>
</reference>
<evidence type="ECO:0000256" key="1">
    <source>
        <dbReference type="SAM" id="Coils"/>
    </source>
</evidence>
<evidence type="ECO:0000259" key="2">
    <source>
        <dbReference type="Pfam" id="PF05050"/>
    </source>
</evidence>
<dbReference type="EMBL" id="JAAVUP010000002">
    <property type="protein sequence ID" value="NKE16614.1"/>
    <property type="molecule type" value="Genomic_DNA"/>
</dbReference>
<dbReference type="InterPro" id="IPR029063">
    <property type="entry name" value="SAM-dependent_MTases_sf"/>
</dbReference>
<organism evidence="3 6">
    <name type="scientific">Neoroseomonas oryzicola</name>
    <dbReference type="NCBI Taxonomy" id="535904"/>
    <lineage>
        <taxon>Bacteria</taxon>
        <taxon>Pseudomonadati</taxon>
        <taxon>Pseudomonadota</taxon>
        <taxon>Alphaproteobacteria</taxon>
        <taxon>Acetobacterales</taxon>
        <taxon>Acetobacteraceae</taxon>
        <taxon>Neoroseomonas</taxon>
    </lineage>
</organism>
<keyword evidence="3" id="KW-0489">Methyltransferase</keyword>
<dbReference type="Proteomes" id="UP001138708">
    <property type="component" value="Unassembled WGS sequence"/>
</dbReference>
<evidence type="ECO:0000313" key="6">
    <source>
        <dbReference type="Proteomes" id="UP001138708"/>
    </source>
</evidence>
<dbReference type="InterPro" id="IPR052514">
    <property type="entry name" value="SAM-dependent_MTase"/>
</dbReference>
<protein>
    <submittedName>
        <fullName evidence="3">FkbM family methyltransferase</fullName>
    </submittedName>
</protein>
<reference evidence="4 5" key="2">
    <citation type="submission" date="2020-02" db="EMBL/GenBank/DDBJ databases">
        <authorList>
            <person name="Sun Q."/>
            <person name="Inoue M."/>
        </authorList>
    </citation>
    <scope>NUCLEOTIDE SEQUENCE [LARGE SCALE GENOMIC DNA]</scope>
    <source>
        <strain evidence="4 5">KCTC 22478</strain>
    </source>
</reference>
<keyword evidence="5" id="KW-1185">Reference proteome</keyword>
<comment type="caution">
    <text evidence="3">The sequence shown here is derived from an EMBL/GenBank/DDBJ whole genome shotgun (WGS) entry which is preliminary data.</text>
</comment>
<evidence type="ECO:0000313" key="5">
    <source>
        <dbReference type="Proteomes" id="UP000746741"/>
    </source>
</evidence>
<dbReference type="Pfam" id="PF05050">
    <property type="entry name" value="Methyltransf_21"/>
    <property type="match status" value="1"/>
</dbReference>
<dbReference type="AlphaFoldDB" id="A0A9X9WE23"/>
<reference evidence="3" key="1">
    <citation type="submission" date="2020-01" db="EMBL/GenBank/DDBJ databases">
        <authorList>
            <person name="Rat A."/>
        </authorList>
    </citation>
    <scope>NUCLEOTIDE SEQUENCE</scope>
    <source>
        <strain evidence="3">LMG 31161</strain>
    </source>
</reference>
<feature type="domain" description="Methyltransferase FkbM" evidence="2">
    <location>
        <begin position="195"/>
        <end position="338"/>
    </location>
</feature>
<dbReference type="SUPFAM" id="SSF53335">
    <property type="entry name" value="S-adenosyl-L-methionine-dependent methyltransferases"/>
    <property type="match status" value="1"/>
</dbReference>
<accession>A0A9X9WE23</accession>
<dbReference type="PANTHER" id="PTHR34203:SF15">
    <property type="entry name" value="SLL1173 PROTEIN"/>
    <property type="match status" value="1"/>
</dbReference>
<dbReference type="Proteomes" id="UP000746741">
    <property type="component" value="Unassembled WGS sequence"/>
</dbReference>
<dbReference type="GO" id="GO:0008168">
    <property type="term" value="F:methyltransferase activity"/>
    <property type="evidence" value="ECO:0007669"/>
    <property type="project" value="UniProtKB-KW"/>
</dbReference>
<evidence type="ECO:0000313" key="4">
    <source>
        <dbReference type="EMBL" id="NKE16614.1"/>
    </source>
</evidence>
<keyword evidence="1" id="KW-0175">Coiled coil</keyword>
<proteinExistence type="predicted"/>